<proteinExistence type="predicted"/>
<evidence type="ECO:0000256" key="3">
    <source>
        <dbReference type="ARBA" id="ARBA00023163"/>
    </source>
</evidence>
<feature type="DNA-binding region" description="H-T-H motif" evidence="4">
    <location>
        <begin position="61"/>
        <end position="80"/>
    </location>
</feature>
<reference evidence="7" key="1">
    <citation type="journal article" date="2014" name="Int. J. Syst. Evol. Microbiol.">
        <title>Complete genome sequence of Corynebacterium casei LMG S-19264T (=DSM 44701T), isolated from a smear-ripened cheese.</title>
        <authorList>
            <consortium name="US DOE Joint Genome Institute (JGI-PGF)"/>
            <person name="Walter F."/>
            <person name="Albersmeier A."/>
            <person name="Kalinowski J."/>
            <person name="Ruckert C."/>
        </authorList>
    </citation>
    <scope>NUCLEOTIDE SEQUENCE</scope>
    <source>
        <strain evidence="7">CGMCC 1.15360</strain>
    </source>
</reference>
<dbReference type="Pfam" id="PF00440">
    <property type="entry name" value="TetR_N"/>
    <property type="match status" value="1"/>
</dbReference>
<keyword evidence="8" id="KW-1185">Reference proteome</keyword>
<evidence type="ECO:0000259" key="6">
    <source>
        <dbReference type="PROSITE" id="PS50977"/>
    </source>
</evidence>
<feature type="domain" description="HTH tetR-type" evidence="6">
    <location>
        <begin position="38"/>
        <end position="98"/>
    </location>
</feature>
<gene>
    <name evidence="7" type="ORF">GCM10010990_25860</name>
</gene>
<keyword evidence="3" id="KW-0804">Transcription</keyword>
<dbReference type="InterPro" id="IPR050109">
    <property type="entry name" value="HTH-type_TetR-like_transc_reg"/>
</dbReference>
<sequence length="239" mass="25504">MTDSTQSGGNADKRAAKTVGAKAKRPARRRRTQGERSAETTAKLLDAAVQVLLEKGYSGFRIGDAAERAGISRGGQLHHFATKNELIEASIAHMFESEVVQSQADASLANDDSVMSAAAEHAREFLQSDLFRLSFNLLVSLPRDIELADRLRNISRASRPTIEDAWVGRLVKLGLDATDATSAVGALWSVQRGFLATNHLGFPESVSSSGSADFAEALLAKHIAHGINRPAAGSRAAKV</sequence>
<keyword evidence="1" id="KW-0805">Transcription regulation</keyword>
<evidence type="ECO:0000256" key="2">
    <source>
        <dbReference type="ARBA" id="ARBA00023125"/>
    </source>
</evidence>
<evidence type="ECO:0000256" key="5">
    <source>
        <dbReference type="SAM" id="MobiDB-lite"/>
    </source>
</evidence>
<keyword evidence="2 4" id="KW-0238">DNA-binding</keyword>
<dbReference type="GO" id="GO:0003700">
    <property type="term" value="F:DNA-binding transcription factor activity"/>
    <property type="evidence" value="ECO:0007669"/>
    <property type="project" value="TreeGrafter"/>
</dbReference>
<dbReference type="PANTHER" id="PTHR30055:SF234">
    <property type="entry name" value="HTH-TYPE TRANSCRIPTIONAL REGULATOR BETI"/>
    <property type="match status" value="1"/>
</dbReference>
<dbReference type="OrthoDB" id="9816296at2"/>
<protein>
    <recommendedName>
        <fullName evidence="6">HTH tetR-type domain-containing protein</fullName>
    </recommendedName>
</protein>
<dbReference type="InterPro" id="IPR009057">
    <property type="entry name" value="Homeodomain-like_sf"/>
</dbReference>
<evidence type="ECO:0000313" key="8">
    <source>
        <dbReference type="Proteomes" id="UP000612349"/>
    </source>
</evidence>
<dbReference type="EMBL" id="BMIP01000006">
    <property type="protein sequence ID" value="GGD75057.1"/>
    <property type="molecule type" value="Genomic_DNA"/>
</dbReference>
<reference evidence="7" key="2">
    <citation type="submission" date="2020-09" db="EMBL/GenBank/DDBJ databases">
        <authorList>
            <person name="Sun Q."/>
            <person name="Zhou Y."/>
        </authorList>
    </citation>
    <scope>NUCLEOTIDE SEQUENCE</scope>
    <source>
        <strain evidence="7">CGMCC 1.15360</strain>
    </source>
</reference>
<dbReference type="PROSITE" id="PS50977">
    <property type="entry name" value="HTH_TETR_2"/>
    <property type="match status" value="1"/>
</dbReference>
<dbReference type="AlphaFoldDB" id="A0A916Z3K1"/>
<dbReference type="Proteomes" id="UP000612349">
    <property type="component" value="Unassembled WGS sequence"/>
</dbReference>
<accession>A0A916Z3K1</accession>
<name>A0A916Z3K1_9SPHN</name>
<dbReference type="PANTHER" id="PTHR30055">
    <property type="entry name" value="HTH-TYPE TRANSCRIPTIONAL REGULATOR RUTR"/>
    <property type="match status" value="1"/>
</dbReference>
<dbReference type="RefSeq" id="WP_066769818.1">
    <property type="nucleotide sequence ID" value="NZ_BMIP01000006.1"/>
</dbReference>
<dbReference type="SUPFAM" id="SSF46689">
    <property type="entry name" value="Homeodomain-like"/>
    <property type="match status" value="1"/>
</dbReference>
<feature type="region of interest" description="Disordered" evidence="5">
    <location>
        <begin position="1"/>
        <end position="39"/>
    </location>
</feature>
<dbReference type="GO" id="GO:0000976">
    <property type="term" value="F:transcription cis-regulatory region binding"/>
    <property type="evidence" value="ECO:0007669"/>
    <property type="project" value="TreeGrafter"/>
</dbReference>
<dbReference type="InterPro" id="IPR001647">
    <property type="entry name" value="HTH_TetR"/>
</dbReference>
<feature type="compositionally biased region" description="Basic residues" evidence="5">
    <location>
        <begin position="22"/>
        <end position="31"/>
    </location>
</feature>
<organism evidence="7 8">
    <name type="scientific">Croceicoccus mobilis</name>
    <dbReference type="NCBI Taxonomy" id="1703339"/>
    <lineage>
        <taxon>Bacteria</taxon>
        <taxon>Pseudomonadati</taxon>
        <taxon>Pseudomonadota</taxon>
        <taxon>Alphaproteobacteria</taxon>
        <taxon>Sphingomonadales</taxon>
        <taxon>Erythrobacteraceae</taxon>
        <taxon>Croceicoccus</taxon>
    </lineage>
</organism>
<evidence type="ECO:0000313" key="7">
    <source>
        <dbReference type="EMBL" id="GGD75057.1"/>
    </source>
</evidence>
<dbReference type="Gene3D" id="1.10.357.10">
    <property type="entry name" value="Tetracycline Repressor, domain 2"/>
    <property type="match status" value="1"/>
</dbReference>
<dbReference type="PRINTS" id="PR00455">
    <property type="entry name" value="HTHTETR"/>
</dbReference>
<comment type="caution">
    <text evidence="7">The sequence shown here is derived from an EMBL/GenBank/DDBJ whole genome shotgun (WGS) entry which is preliminary data.</text>
</comment>
<evidence type="ECO:0000256" key="1">
    <source>
        <dbReference type="ARBA" id="ARBA00023015"/>
    </source>
</evidence>
<evidence type="ECO:0000256" key="4">
    <source>
        <dbReference type="PROSITE-ProRule" id="PRU00335"/>
    </source>
</evidence>